<keyword evidence="8" id="KW-0175">Coiled coil</keyword>
<reference evidence="11" key="3">
    <citation type="submission" date="2025-08" db="UniProtKB">
        <authorList>
            <consortium name="Ensembl"/>
        </authorList>
    </citation>
    <scope>IDENTIFICATION</scope>
</reference>
<dbReference type="Gene3D" id="3.30.200.20">
    <property type="entry name" value="Phosphorylase Kinase, domain 1"/>
    <property type="match status" value="1"/>
</dbReference>
<dbReference type="FunFam" id="3.30.200.20:FF:000319">
    <property type="entry name" value="Inka box actin regulator 2"/>
    <property type="match status" value="1"/>
</dbReference>
<reference evidence="11" key="4">
    <citation type="submission" date="2025-09" db="UniProtKB">
        <authorList>
            <consortium name="Ensembl"/>
        </authorList>
    </citation>
    <scope>IDENTIFICATION</scope>
</reference>
<evidence type="ECO:0000313" key="12">
    <source>
        <dbReference type="Proteomes" id="UP000018467"/>
    </source>
</evidence>
<keyword evidence="3" id="KW-0539">Nucleus</keyword>
<evidence type="ECO:0000259" key="10">
    <source>
        <dbReference type="Pfam" id="PF15342"/>
    </source>
</evidence>
<dbReference type="Pfam" id="PF15342">
    <property type="entry name" value="FAM212"/>
    <property type="match status" value="1"/>
</dbReference>
<reference evidence="12" key="1">
    <citation type="submission" date="2013-03" db="EMBL/GenBank/DDBJ databases">
        <authorList>
            <person name="Jeffery W."/>
            <person name="Warren W."/>
            <person name="Wilson R.K."/>
        </authorList>
    </citation>
    <scope>NUCLEOTIDE SEQUENCE</scope>
    <source>
        <strain evidence="12">female</strain>
    </source>
</reference>
<evidence type="ECO:0000256" key="9">
    <source>
        <dbReference type="SAM" id="MobiDB-lite"/>
    </source>
</evidence>
<protein>
    <recommendedName>
        <fullName evidence="7">PAK4-inhibitor INKA2</fullName>
    </recommendedName>
    <alternativeName>
        <fullName evidence="6">PAK4-inhibitor inka2</fullName>
    </alternativeName>
</protein>
<evidence type="ECO:0000256" key="4">
    <source>
        <dbReference type="ARBA" id="ARBA00045406"/>
    </source>
</evidence>
<dbReference type="PANTHER" id="PTHR28615">
    <property type="entry name" value="PAK4-INHIBITOR INKA1-RELATED"/>
    <property type="match status" value="1"/>
</dbReference>
<dbReference type="GO" id="GO:0030291">
    <property type="term" value="F:protein serine/threonine kinase inhibitor activity"/>
    <property type="evidence" value="ECO:0007669"/>
    <property type="project" value="InterPro"/>
</dbReference>
<name>A0A3B1J576_ASTMX</name>
<comment type="subunit">
    <text evidence="5">Interacts with PAK4.</text>
</comment>
<accession>A0A3B1J576</accession>
<evidence type="ECO:0000256" key="1">
    <source>
        <dbReference type="ARBA" id="ARBA00004123"/>
    </source>
</evidence>
<dbReference type="GO" id="GO:0005634">
    <property type="term" value="C:nucleus"/>
    <property type="evidence" value="ECO:0007669"/>
    <property type="project" value="UniProtKB-SubCell"/>
</dbReference>
<dbReference type="InterPro" id="IPR039201">
    <property type="entry name" value="Inka"/>
</dbReference>
<evidence type="ECO:0000256" key="7">
    <source>
        <dbReference type="ARBA" id="ARBA00072461"/>
    </source>
</evidence>
<feature type="domain" description="FAM212" evidence="10">
    <location>
        <begin position="258"/>
        <end position="299"/>
    </location>
</feature>
<dbReference type="FunCoup" id="A0A3B1J576">
    <property type="interactions" value="1202"/>
</dbReference>
<evidence type="ECO:0000256" key="2">
    <source>
        <dbReference type="ARBA" id="ARBA00008302"/>
    </source>
</evidence>
<dbReference type="PANTHER" id="PTHR28615:SF2">
    <property type="entry name" value="PAK4-INHIBITOR INKA2"/>
    <property type="match status" value="1"/>
</dbReference>
<reference evidence="12" key="2">
    <citation type="journal article" date="2014" name="Nat. Commun.">
        <title>The cavefish genome reveals candidate genes for eye loss.</title>
        <authorList>
            <person name="McGaugh S.E."/>
            <person name="Gross J.B."/>
            <person name="Aken B."/>
            <person name="Blin M."/>
            <person name="Borowsky R."/>
            <person name="Chalopin D."/>
            <person name="Hinaux H."/>
            <person name="Jeffery W.R."/>
            <person name="Keene A."/>
            <person name="Ma L."/>
            <person name="Minx P."/>
            <person name="Murphy D."/>
            <person name="O'Quin K.E."/>
            <person name="Retaux S."/>
            <person name="Rohner N."/>
            <person name="Searle S.M."/>
            <person name="Stahl B.A."/>
            <person name="Tabin C."/>
            <person name="Volff J.N."/>
            <person name="Yoshizawa M."/>
            <person name="Warren W.C."/>
        </authorList>
    </citation>
    <scope>NUCLEOTIDE SEQUENCE [LARGE SCALE GENOMIC DNA]</scope>
    <source>
        <strain evidence="12">female</strain>
    </source>
</reference>
<dbReference type="GeneTree" id="ENSGT00530000063849"/>
<feature type="region of interest" description="Disordered" evidence="9">
    <location>
        <begin position="165"/>
        <end position="229"/>
    </location>
</feature>
<dbReference type="Bgee" id="ENSAMXG00000036052">
    <property type="expression patterns" value="Expressed in ovary and 5 other cell types or tissues"/>
</dbReference>
<evidence type="ECO:0000256" key="8">
    <source>
        <dbReference type="SAM" id="Coils"/>
    </source>
</evidence>
<dbReference type="GO" id="GO:0019901">
    <property type="term" value="F:protein kinase binding"/>
    <property type="evidence" value="ECO:0007669"/>
    <property type="project" value="TreeGrafter"/>
</dbReference>
<feature type="coiled-coil region" evidence="8">
    <location>
        <begin position="7"/>
        <end position="34"/>
    </location>
</feature>
<sequence length="431" mass="48354">MERVPERKDMDNGLKRLKQELISMREAGDGLQAQMNSMMGALQELKLLQVQTALEQLQISCKTTHQPPTTDFIPQHPPLRATTTASASDTVLTNQLHHIAGTRQKDTQVLEGRLEEHSFTRESSLSEPEPEMEQSLFFTSSPMENHRLALAPHLGGVAKGQELREGQHRGSLCTTSTSFSSFEDESFSSRDSSRDSSHGSSCYSPSVDAGSCYPTSSSSTLEDHRPPFHPATMAELQGLMDTLSREGPSIDSDFSHYDTDDSSDWTSSLMSHSRNRQPLVLGDNVFADLVGNWLDLPELESRLADEEERAGRLAEASGHPLRLSCSQEFCKRLSLTTNIFKKVLRSIRPDRDRLLKERPGWLTPEDEEEELLKRGKKKMKGSKPKGSFYRPFWTKAGRRAWKNRAKPQGDNAEEIRSSKGPVFDYSSAVWV</sequence>
<keyword evidence="12" id="KW-1185">Reference proteome</keyword>
<evidence type="ECO:0000256" key="5">
    <source>
        <dbReference type="ARBA" id="ARBA00046852"/>
    </source>
</evidence>
<evidence type="ECO:0000256" key="3">
    <source>
        <dbReference type="ARBA" id="ARBA00023242"/>
    </source>
</evidence>
<dbReference type="InParanoid" id="A0A3B1J576"/>
<dbReference type="Ensembl" id="ENSAMXT00000033451.1">
    <property type="protein sequence ID" value="ENSAMXP00000036995.1"/>
    <property type="gene ID" value="ENSAMXG00000036052.1"/>
</dbReference>
<evidence type="ECO:0000313" key="11">
    <source>
        <dbReference type="Ensembl" id="ENSAMXP00000036995.1"/>
    </source>
</evidence>
<comment type="similarity">
    <text evidence="2">Belongs to the INKA family.</text>
</comment>
<evidence type="ECO:0000256" key="6">
    <source>
        <dbReference type="ARBA" id="ARBA00070090"/>
    </source>
</evidence>
<dbReference type="Proteomes" id="UP000018467">
    <property type="component" value="Unassembled WGS sequence"/>
</dbReference>
<dbReference type="InterPro" id="IPR029267">
    <property type="entry name" value="FAM212"/>
</dbReference>
<comment type="function">
    <text evidence="4">Inhibitor of the serine/threonine-protein kinase PAK4. Acts by binding PAK4 in a substrate-like manner, inhibiting the protein kinase activity.</text>
</comment>
<dbReference type="AlphaFoldDB" id="A0A3B1J576"/>
<proteinExistence type="inferred from homology"/>
<comment type="subcellular location">
    <subcellularLocation>
        <location evidence="1">Nucleus</location>
    </subcellularLocation>
</comment>
<feature type="compositionally biased region" description="Basic and acidic residues" evidence="9">
    <location>
        <begin position="187"/>
        <end position="197"/>
    </location>
</feature>
<dbReference type="STRING" id="7994.ENSAMXP00000036995"/>
<organism evidence="11 12">
    <name type="scientific">Astyanax mexicanus</name>
    <name type="common">Blind cave fish</name>
    <name type="synonym">Astyanax fasciatus mexicanus</name>
    <dbReference type="NCBI Taxonomy" id="7994"/>
    <lineage>
        <taxon>Eukaryota</taxon>
        <taxon>Metazoa</taxon>
        <taxon>Chordata</taxon>
        <taxon>Craniata</taxon>
        <taxon>Vertebrata</taxon>
        <taxon>Euteleostomi</taxon>
        <taxon>Actinopterygii</taxon>
        <taxon>Neopterygii</taxon>
        <taxon>Teleostei</taxon>
        <taxon>Ostariophysi</taxon>
        <taxon>Characiformes</taxon>
        <taxon>Characoidei</taxon>
        <taxon>Acestrorhamphidae</taxon>
        <taxon>Acestrorhamphinae</taxon>
        <taxon>Astyanax</taxon>
    </lineage>
</organism>